<evidence type="ECO:0000313" key="1">
    <source>
        <dbReference type="EMBL" id="SVD42596.1"/>
    </source>
</evidence>
<reference evidence="1" key="1">
    <citation type="submission" date="2018-05" db="EMBL/GenBank/DDBJ databases">
        <authorList>
            <person name="Lanie J.A."/>
            <person name="Ng W.-L."/>
            <person name="Kazmierczak K.M."/>
            <person name="Andrzejewski T.M."/>
            <person name="Davidsen T.M."/>
            <person name="Wayne K.J."/>
            <person name="Tettelin H."/>
            <person name="Glass J.I."/>
            <person name="Rusch D."/>
            <person name="Podicherti R."/>
            <person name="Tsui H.-C.T."/>
            <person name="Winkler M.E."/>
        </authorList>
    </citation>
    <scope>NUCLEOTIDE SEQUENCE</scope>
</reference>
<accession>A0A382V7Q5</accession>
<dbReference type="GO" id="GO:0003824">
    <property type="term" value="F:catalytic activity"/>
    <property type="evidence" value="ECO:0007669"/>
    <property type="project" value="InterPro"/>
</dbReference>
<dbReference type="SUPFAM" id="SSF51621">
    <property type="entry name" value="Phosphoenolpyruvate/pyruvate domain"/>
    <property type="match status" value="1"/>
</dbReference>
<protein>
    <recommendedName>
        <fullName evidence="2">HpcH/HpaI aldolase/citrate lyase domain-containing protein</fullName>
    </recommendedName>
</protein>
<gene>
    <name evidence="1" type="ORF">METZ01_LOCUS395450</name>
</gene>
<dbReference type="AlphaFoldDB" id="A0A382V7Q5"/>
<organism evidence="1">
    <name type="scientific">marine metagenome</name>
    <dbReference type="NCBI Taxonomy" id="408172"/>
    <lineage>
        <taxon>unclassified sequences</taxon>
        <taxon>metagenomes</taxon>
        <taxon>ecological metagenomes</taxon>
    </lineage>
</organism>
<dbReference type="InterPro" id="IPR015813">
    <property type="entry name" value="Pyrv/PenolPyrv_kinase-like_dom"/>
</dbReference>
<proteinExistence type="predicted"/>
<feature type="non-terminal residue" evidence="1">
    <location>
        <position position="63"/>
    </location>
</feature>
<dbReference type="Gene3D" id="3.20.20.60">
    <property type="entry name" value="Phosphoenolpyruvate-binding domains"/>
    <property type="match status" value="1"/>
</dbReference>
<evidence type="ECO:0008006" key="2">
    <source>
        <dbReference type="Google" id="ProtNLM"/>
    </source>
</evidence>
<dbReference type="InterPro" id="IPR040442">
    <property type="entry name" value="Pyrv_kinase-like_dom_sf"/>
</dbReference>
<name>A0A382V7Q5_9ZZZZ</name>
<dbReference type="EMBL" id="UINC01149872">
    <property type="protein sequence ID" value="SVD42596.1"/>
    <property type="molecule type" value="Genomic_DNA"/>
</dbReference>
<sequence>MLSNKIIQRMHRGEVALGLEMSFYNDDLIELAGLMGLDYVHYDGQHGPITPETIDRFCRMSDG</sequence>